<evidence type="ECO:0000313" key="1">
    <source>
        <dbReference type="EMBL" id="GFD13453.1"/>
    </source>
</evidence>
<organism evidence="1">
    <name type="scientific">Tanacetum cinerariifolium</name>
    <name type="common">Dalmatian daisy</name>
    <name type="synonym">Chrysanthemum cinerariifolium</name>
    <dbReference type="NCBI Taxonomy" id="118510"/>
    <lineage>
        <taxon>Eukaryota</taxon>
        <taxon>Viridiplantae</taxon>
        <taxon>Streptophyta</taxon>
        <taxon>Embryophyta</taxon>
        <taxon>Tracheophyta</taxon>
        <taxon>Spermatophyta</taxon>
        <taxon>Magnoliopsida</taxon>
        <taxon>eudicotyledons</taxon>
        <taxon>Gunneridae</taxon>
        <taxon>Pentapetalae</taxon>
        <taxon>asterids</taxon>
        <taxon>campanulids</taxon>
        <taxon>Asterales</taxon>
        <taxon>Asteraceae</taxon>
        <taxon>Asteroideae</taxon>
        <taxon>Anthemideae</taxon>
        <taxon>Anthemidinae</taxon>
        <taxon>Tanacetum</taxon>
    </lineage>
</organism>
<protein>
    <submittedName>
        <fullName evidence="1">Uncharacterized protein</fullName>
    </submittedName>
</protein>
<gene>
    <name evidence="1" type="ORF">Tci_885422</name>
</gene>
<dbReference type="EMBL" id="BKCJ011272665">
    <property type="protein sequence ID" value="GFD13453.1"/>
    <property type="molecule type" value="Genomic_DNA"/>
</dbReference>
<name>A0A699TU68_TANCI</name>
<reference evidence="1" key="1">
    <citation type="journal article" date="2019" name="Sci. Rep.">
        <title>Draft genome of Tanacetum cinerariifolium, the natural source of mosquito coil.</title>
        <authorList>
            <person name="Yamashiro T."/>
            <person name="Shiraishi A."/>
            <person name="Satake H."/>
            <person name="Nakayama K."/>
        </authorList>
    </citation>
    <scope>NUCLEOTIDE SEQUENCE</scope>
</reference>
<accession>A0A699TU68</accession>
<comment type="caution">
    <text evidence="1">The sequence shown here is derived from an EMBL/GenBank/DDBJ whole genome shotgun (WGS) entry which is preliminary data.</text>
</comment>
<dbReference type="AlphaFoldDB" id="A0A699TU68"/>
<sequence>LSLPRVPLYYQASACSLSTVHFLKFLENGFEVLKLPKNNVEVLKILENKLESMKILENKLESLKLRENQQVDGLVSLFIKKLHPKVSSRGC</sequence>
<proteinExistence type="predicted"/>
<feature type="non-terminal residue" evidence="1">
    <location>
        <position position="1"/>
    </location>
</feature>